<organism evidence="1 2">
    <name type="scientific">Bimuria novae-zelandiae CBS 107.79</name>
    <dbReference type="NCBI Taxonomy" id="1447943"/>
    <lineage>
        <taxon>Eukaryota</taxon>
        <taxon>Fungi</taxon>
        <taxon>Dikarya</taxon>
        <taxon>Ascomycota</taxon>
        <taxon>Pezizomycotina</taxon>
        <taxon>Dothideomycetes</taxon>
        <taxon>Pleosporomycetidae</taxon>
        <taxon>Pleosporales</taxon>
        <taxon>Massarineae</taxon>
        <taxon>Didymosphaeriaceae</taxon>
        <taxon>Bimuria</taxon>
    </lineage>
</organism>
<sequence>MEHLWRSYNSLPTLLEANDRFKDREQLFSNLARLLSKYGNVFGVCLVHTHCELLKGEIMLEKDDVS</sequence>
<protein>
    <submittedName>
        <fullName evidence="1">Uncharacterized protein</fullName>
    </submittedName>
</protein>
<evidence type="ECO:0000313" key="1">
    <source>
        <dbReference type="EMBL" id="KAF1963922.1"/>
    </source>
</evidence>
<keyword evidence="2" id="KW-1185">Reference proteome</keyword>
<name>A0A6A5UJG0_9PLEO</name>
<dbReference type="AlphaFoldDB" id="A0A6A5UJG0"/>
<evidence type="ECO:0000313" key="2">
    <source>
        <dbReference type="Proteomes" id="UP000800036"/>
    </source>
</evidence>
<gene>
    <name evidence="1" type="ORF">BU23DRAFT_635940</name>
</gene>
<reference evidence="1" key="1">
    <citation type="journal article" date="2020" name="Stud. Mycol.">
        <title>101 Dothideomycetes genomes: a test case for predicting lifestyles and emergence of pathogens.</title>
        <authorList>
            <person name="Haridas S."/>
            <person name="Albert R."/>
            <person name="Binder M."/>
            <person name="Bloem J."/>
            <person name="Labutti K."/>
            <person name="Salamov A."/>
            <person name="Andreopoulos B."/>
            <person name="Baker S."/>
            <person name="Barry K."/>
            <person name="Bills G."/>
            <person name="Bluhm B."/>
            <person name="Cannon C."/>
            <person name="Castanera R."/>
            <person name="Culley D."/>
            <person name="Daum C."/>
            <person name="Ezra D."/>
            <person name="Gonzalez J."/>
            <person name="Henrissat B."/>
            <person name="Kuo A."/>
            <person name="Liang C."/>
            <person name="Lipzen A."/>
            <person name="Lutzoni F."/>
            <person name="Magnuson J."/>
            <person name="Mondo S."/>
            <person name="Nolan M."/>
            <person name="Ohm R."/>
            <person name="Pangilinan J."/>
            <person name="Park H.-J."/>
            <person name="Ramirez L."/>
            <person name="Alfaro M."/>
            <person name="Sun H."/>
            <person name="Tritt A."/>
            <person name="Yoshinaga Y."/>
            <person name="Zwiers L.-H."/>
            <person name="Turgeon B."/>
            <person name="Goodwin S."/>
            <person name="Spatafora J."/>
            <person name="Crous P."/>
            <person name="Grigoriev I."/>
        </authorList>
    </citation>
    <scope>NUCLEOTIDE SEQUENCE</scope>
    <source>
        <strain evidence="1">CBS 107.79</strain>
    </source>
</reference>
<proteinExistence type="predicted"/>
<accession>A0A6A5UJG0</accession>
<dbReference type="EMBL" id="ML976843">
    <property type="protein sequence ID" value="KAF1963922.1"/>
    <property type="molecule type" value="Genomic_DNA"/>
</dbReference>
<dbReference type="Proteomes" id="UP000800036">
    <property type="component" value="Unassembled WGS sequence"/>
</dbReference>
<dbReference type="OrthoDB" id="2322999at2759"/>